<organism evidence="5 6">
    <name type="scientific">Flavonifractor hominis</name>
    <dbReference type="NCBI Taxonomy" id="3133178"/>
    <lineage>
        <taxon>Bacteria</taxon>
        <taxon>Bacillati</taxon>
        <taxon>Bacillota</taxon>
        <taxon>Clostridia</taxon>
        <taxon>Eubacteriales</taxon>
        <taxon>Oscillospiraceae</taxon>
        <taxon>Flavonifractor</taxon>
    </lineage>
</organism>
<evidence type="ECO:0000313" key="6">
    <source>
        <dbReference type="Proteomes" id="UP001440599"/>
    </source>
</evidence>
<accession>A0ABV1EM67</accession>
<evidence type="ECO:0000259" key="4">
    <source>
        <dbReference type="PROSITE" id="PS50995"/>
    </source>
</evidence>
<keyword evidence="3" id="KW-0804">Transcription</keyword>
<sequence>MERTFHMLLYRAFHAQRNYLRASLNELGLGSGQPKLVAYLAARGPCRQREMADYFDVDPATVSRMLDCLQKGGFVTRRADEQNRRCDLVEVTELGRQASTVWRERCQQAEEVMLRGFTEEERERFSDYLSRAYQNLRRGEKEGEL</sequence>
<dbReference type="PRINTS" id="PR00598">
    <property type="entry name" value="HTHMARR"/>
</dbReference>
<reference evidence="5 6" key="1">
    <citation type="submission" date="2024-03" db="EMBL/GenBank/DDBJ databases">
        <title>Human intestinal bacterial collection.</title>
        <authorList>
            <person name="Pauvert C."/>
            <person name="Hitch T.C.A."/>
            <person name="Clavel T."/>
        </authorList>
    </citation>
    <scope>NUCLEOTIDE SEQUENCE [LARGE SCALE GENOMIC DNA]</scope>
    <source>
        <strain evidence="5 6">CLA-AP-H34</strain>
    </source>
</reference>
<name>A0ABV1EM67_9FIRM</name>
<evidence type="ECO:0000256" key="2">
    <source>
        <dbReference type="ARBA" id="ARBA00023125"/>
    </source>
</evidence>
<comment type="caution">
    <text evidence="5">The sequence shown here is derived from an EMBL/GenBank/DDBJ whole genome shotgun (WGS) entry which is preliminary data.</text>
</comment>
<evidence type="ECO:0000256" key="1">
    <source>
        <dbReference type="ARBA" id="ARBA00023015"/>
    </source>
</evidence>
<keyword evidence="6" id="KW-1185">Reference proteome</keyword>
<dbReference type="InterPro" id="IPR036388">
    <property type="entry name" value="WH-like_DNA-bd_sf"/>
</dbReference>
<dbReference type="Gene3D" id="1.10.10.10">
    <property type="entry name" value="Winged helix-like DNA-binding domain superfamily/Winged helix DNA-binding domain"/>
    <property type="match status" value="1"/>
</dbReference>
<dbReference type="InterPro" id="IPR036390">
    <property type="entry name" value="WH_DNA-bd_sf"/>
</dbReference>
<dbReference type="SMART" id="SM00347">
    <property type="entry name" value="HTH_MARR"/>
    <property type="match status" value="1"/>
</dbReference>
<dbReference type="SUPFAM" id="SSF46785">
    <property type="entry name" value="Winged helix' DNA-binding domain"/>
    <property type="match status" value="1"/>
</dbReference>
<dbReference type="Proteomes" id="UP001440599">
    <property type="component" value="Unassembled WGS sequence"/>
</dbReference>
<dbReference type="EMBL" id="JBBMFT010000001">
    <property type="protein sequence ID" value="MEQ2455689.1"/>
    <property type="molecule type" value="Genomic_DNA"/>
</dbReference>
<dbReference type="Pfam" id="PF01047">
    <property type="entry name" value="MarR"/>
    <property type="match status" value="1"/>
</dbReference>
<proteinExistence type="predicted"/>
<dbReference type="PROSITE" id="PS50995">
    <property type="entry name" value="HTH_MARR_2"/>
    <property type="match status" value="1"/>
</dbReference>
<dbReference type="PANTHER" id="PTHR42756">
    <property type="entry name" value="TRANSCRIPTIONAL REGULATOR, MARR"/>
    <property type="match status" value="1"/>
</dbReference>
<keyword evidence="1" id="KW-0805">Transcription regulation</keyword>
<protein>
    <submittedName>
        <fullName evidence="5">MarR family transcriptional regulator</fullName>
    </submittedName>
</protein>
<evidence type="ECO:0000313" key="5">
    <source>
        <dbReference type="EMBL" id="MEQ2455689.1"/>
    </source>
</evidence>
<dbReference type="InterPro" id="IPR000835">
    <property type="entry name" value="HTH_MarR-typ"/>
</dbReference>
<evidence type="ECO:0000256" key="3">
    <source>
        <dbReference type="ARBA" id="ARBA00023163"/>
    </source>
</evidence>
<keyword evidence="2" id="KW-0238">DNA-binding</keyword>
<dbReference type="PANTHER" id="PTHR42756:SF1">
    <property type="entry name" value="TRANSCRIPTIONAL REPRESSOR OF EMRAB OPERON"/>
    <property type="match status" value="1"/>
</dbReference>
<feature type="domain" description="HTH marR-type" evidence="4">
    <location>
        <begin position="2"/>
        <end position="134"/>
    </location>
</feature>
<dbReference type="RefSeq" id="WP_349139275.1">
    <property type="nucleotide sequence ID" value="NZ_JBBMFT010000001.1"/>
</dbReference>
<gene>
    <name evidence="5" type="ORF">WMO45_04075</name>
</gene>